<feature type="non-terminal residue" evidence="2">
    <location>
        <position position="1"/>
    </location>
</feature>
<feature type="compositionally biased region" description="Polar residues" evidence="1">
    <location>
        <begin position="57"/>
        <end position="66"/>
    </location>
</feature>
<feature type="region of interest" description="Disordered" evidence="1">
    <location>
        <begin position="26"/>
        <end position="66"/>
    </location>
</feature>
<reference evidence="2 3" key="1">
    <citation type="submission" date="2016-09" db="EMBL/GenBank/DDBJ databases">
        <authorList>
            <person name="Capua I."/>
            <person name="De Benedictis P."/>
            <person name="Joannis T."/>
            <person name="Lombin L.H."/>
            <person name="Cattoli G."/>
        </authorList>
    </citation>
    <scope>NUCLEOTIDE SEQUENCE [LARGE SCALE GENOMIC DNA]</scope>
    <source>
        <strain evidence="2 3">IMI 309357</strain>
    </source>
</reference>
<dbReference type="AlphaFoldDB" id="A0A1G4AT21"/>
<proteinExistence type="predicted"/>
<gene>
    <name evidence="2" type="ORF">CORC01_12537</name>
</gene>
<accession>A0A1G4AT21</accession>
<comment type="caution">
    <text evidence="2">The sequence shown here is derived from an EMBL/GenBank/DDBJ whole genome shotgun (WGS) entry which is preliminary data.</text>
</comment>
<evidence type="ECO:0000313" key="2">
    <source>
        <dbReference type="EMBL" id="OHE92192.1"/>
    </source>
</evidence>
<evidence type="ECO:0000256" key="1">
    <source>
        <dbReference type="SAM" id="MobiDB-lite"/>
    </source>
</evidence>
<keyword evidence="3" id="KW-1185">Reference proteome</keyword>
<dbReference type="Proteomes" id="UP000176998">
    <property type="component" value="Unassembled WGS sequence"/>
</dbReference>
<dbReference type="RefSeq" id="XP_022469362.1">
    <property type="nucleotide sequence ID" value="XM_022624157.1"/>
</dbReference>
<dbReference type="EMBL" id="MJBS01000156">
    <property type="protein sequence ID" value="OHE92192.1"/>
    <property type="molecule type" value="Genomic_DNA"/>
</dbReference>
<name>A0A1G4AT21_9PEZI</name>
<protein>
    <submittedName>
        <fullName evidence="2">Uncharacterized protein</fullName>
    </submittedName>
</protein>
<dbReference type="GeneID" id="34565667"/>
<feature type="non-terminal residue" evidence="2">
    <location>
        <position position="66"/>
    </location>
</feature>
<evidence type="ECO:0000313" key="3">
    <source>
        <dbReference type="Proteomes" id="UP000176998"/>
    </source>
</evidence>
<organism evidence="2 3">
    <name type="scientific">Colletotrichum orchidophilum</name>
    <dbReference type="NCBI Taxonomy" id="1209926"/>
    <lineage>
        <taxon>Eukaryota</taxon>
        <taxon>Fungi</taxon>
        <taxon>Dikarya</taxon>
        <taxon>Ascomycota</taxon>
        <taxon>Pezizomycotina</taxon>
        <taxon>Sordariomycetes</taxon>
        <taxon>Hypocreomycetidae</taxon>
        <taxon>Glomerellales</taxon>
        <taxon>Glomerellaceae</taxon>
        <taxon>Colletotrichum</taxon>
    </lineage>
</organism>
<feature type="compositionally biased region" description="Basic and acidic residues" evidence="1">
    <location>
        <begin position="35"/>
        <end position="47"/>
    </location>
</feature>
<sequence length="66" mass="7390">LLTTTSKFEVAGRIVDIASPADIRQRWGPGFRRQQTVEEARHDDNMTKGRSAISGPYISSQNKMRG</sequence>